<feature type="transmembrane region" description="Helical" evidence="10">
    <location>
        <begin position="87"/>
        <end position="106"/>
    </location>
</feature>
<dbReference type="InterPro" id="IPR000626">
    <property type="entry name" value="Ubiquitin-like_dom"/>
</dbReference>
<dbReference type="InterPro" id="IPR029071">
    <property type="entry name" value="Ubiquitin-like_domsf"/>
</dbReference>
<gene>
    <name evidence="12" type="ORF">CONCODRAFT_36866</name>
</gene>
<evidence type="ECO:0000256" key="5">
    <source>
        <dbReference type="ARBA" id="ARBA00022857"/>
    </source>
</evidence>
<evidence type="ECO:0000256" key="2">
    <source>
        <dbReference type="ARBA" id="ARBA00007742"/>
    </source>
</evidence>
<dbReference type="Gene3D" id="1.20.120.1630">
    <property type="match status" value="1"/>
</dbReference>
<comment type="subcellular location">
    <subcellularLocation>
        <location evidence="1">Endoplasmic reticulum membrane</location>
        <topology evidence="1">Multi-pass membrane protein</topology>
    </subcellularLocation>
</comment>
<dbReference type="InterPro" id="IPR039357">
    <property type="entry name" value="SRD5A/TECR"/>
</dbReference>
<feature type="domain" description="Ubiquitin-like" evidence="11">
    <location>
        <begin position="1"/>
        <end position="76"/>
    </location>
</feature>
<comment type="similarity">
    <text evidence="2">Belongs to the steroid 5-alpha reductase family.</text>
</comment>
<evidence type="ECO:0000256" key="9">
    <source>
        <dbReference type="ARBA" id="ARBA00023136"/>
    </source>
</evidence>
<dbReference type="OrthoDB" id="540503at2759"/>
<dbReference type="PANTHER" id="PTHR10556">
    <property type="entry name" value="3-OXO-5-ALPHA-STEROID 4-DEHYDROGENASE"/>
    <property type="match status" value="1"/>
</dbReference>
<keyword evidence="9 10" id="KW-0472">Membrane</keyword>
<keyword evidence="8" id="KW-0443">Lipid metabolism</keyword>
<name>A0A137PBU5_CONC2</name>
<reference evidence="12 13" key="1">
    <citation type="journal article" date="2015" name="Genome Biol. Evol.">
        <title>Phylogenomic analyses indicate that early fungi evolved digesting cell walls of algal ancestors of land plants.</title>
        <authorList>
            <person name="Chang Y."/>
            <person name="Wang S."/>
            <person name="Sekimoto S."/>
            <person name="Aerts A.L."/>
            <person name="Choi C."/>
            <person name="Clum A."/>
            <person name="LaButti K.M."/>
            <person name="Lindquist E.A."/>
            <person name="Yee Ngan C."/>
            <person name="Ohm R.A."/>
            <person name="Salamov A.A."/>
            <person name="Grigoriev I.V."/>
            <person name="Spatafora J.W."/>
            <person name="Berbee M.L."/>
        </authorList>
    </citation>
    <scope>NUCLEOTIDE SEQUENCE [LARGE SCALE GENOMIC DNA]</scope>
    <source>
        <strain evidence="12 13">NRRL 28638</strain>
    </source>
</reference>
<keyword evidence="3" id="KW-0444">Lipid biosynthesis</keyword>
<feature type="transmembrane region" description="Helical" evidence="10">
    <location>
        <begin position="160"/>
        <end position="181"/>
    </location>
</feature>
<keyword evidence="6 10" id="KW-1133">Transmembrane helix</keyword>
<evidence type="ECO:0000256" key="10">
    <source>
        <dbReference type="SAM" id="Phobius"/>
    </source>
</evidence>
<keyword evidence="4 10" id="KW-0812">Transmembrane</keyword>
<feature type="transmembrane region" description="Helical" evidence="10">
    <location>
        <begin position="193"/>
        <end position="214"/>
    </location>
</feature>
<dbReference type="Pfam" id="PF02544">
    <property type="entry name" value="Steroid_dh"/>
    <property type="match status" value="1"/>
</dbReference>
<evidence type="ECO:0000256" key="3">
    <source>
        <dbReference type="ARBA" id="ARBA00022516"/>
    </source>
</evidence>
<accession>A0A137PBU5</accession>
<keyword evidence="13" id="KW-1185">Reference proteome</keyword>
<dbReference type="GO" id="GO:0005789">
    <property type="term" value="C:endoplasmic reticulum membrane"/>
    <property type="evidence" value="ECO:0007669"/>
    <property type="project" value="UniProtKB-SubCell"/>
</dbReference>
<proteinExistence type="inferred from homology"/>
<sequence>MKLNLTGGSKSNPKKYDLEVELAETATVKDLQLKIVAKYPKLTPDRQRIKFGEKVLKSPNDTLKSYDLPDGANLTLKDLGPQIGWKTVFLIEYAGPIFIHPLFYYFSSVFYGQQVQHSSVQTAAFYMVIAHFLKREFETLFVHRFSNGTMPFFNVFKNSFHYHVLSGVLLAYFTYGPSLSLTSQASDRSGLSFYVPILLFIYSQLSNLSTHITLRNLRPPGSTVRKIPFGYGFDWVSCPNYLFESLVWVAFALLTRTYASLLFLVVSVGQMYLWSVKKHKAYKKEFSNYPKNRKIFIPYIH</sequence>
<evidence type="ECO:0000256" key="7">
    <source>
        <dbReference type="ARBA" id="ARBA00023002"/>
    </source>
</evidence>
<keyword evidence="7" id="KW-0560">Oxidoreductase</keyword>
<dbReference type="PROSITE" id="PS50244">
    <property type="entry name" value="S5A_REDUCTASE"/>
    <property type="match status" value="1"/>
</dbReference>
<evidence type="ECO:0000256" key="8">
    <source>
        <dbReference type="ARBA" id="ARBA00023098"/>
    </source>
</evidence>
<evidence type="ECO:0000313" key="12">
    <source>
        <dbReference type="EMBL" id="KXN72488.1"/>
    </source>
</evidence>
<dbReference type="InterPro" id="IPR001104">
    <property type="entry name" value="3-oxo-5_a-steroid_4-DH_C"/>
</dbReference>
<protein>
    <recommendedName>
        <fullName evidence="11">Ubiquitin-like domain-containing protein</fullName>
    </recommendedName>
</protein>
<dbReference type="Proteomes" id="UP000070444">
    <property type="component" value="Unassembled WGS sequence"/>
</dbReference>
<dbReference type="PROSITE" id="PS50053">
    <property type="entry name" value="UBIQUITIN_2"/>
    <property type="match status" value="1"/>
</dbReference>
<dbReference type="AlphaFoldDB" id="A0A137PBU5"/>
<organism evidence="12 13">
    <name type="scientific">Conidiobolus coronatus (strain ATCC 28846 / CBS 209.66 / NRRL 28638)</name>
    <name type="common">Delacroixia coronata</name>
    <dbReference type="NCBI Taxonomy" id="796925"/>
    <lineage>
        <taxon>Eukaryota</taxon>
        <taxon>Fungi</taxon>
        <taxon>Fungi incertae sedis</taxon>
        <taxon>Zoopagomycota</taxon>
        <taxon>Entomophthoromycotina</taxon>
        <taxon>Entomophthoromycetes</taxon>
        <taxon>Entomophthorales</taxon>
        <taxon>Ancylistaceae</taxon>
        <taxon>Conidiobolus</taxon>
    </lineage>
</organism>
<dbReference type="Pfam" id="PF00240">
    <property type="entry name" value="ubiquitin"/>
    <property type="match status" value="1"/>
</dbReference>
<evidence type="ECO:0000259" key="11">
    <source>
        <dbReference type="PROSITE" id="PS50053"/>
    </source>
</evidence>
<dbReference type="EMBL" id="KQ964452">
    <property type="protein sequence ID" value="KXN72488.1"/>
    <property type="molecule type" value="Genomic_DNA"/>
</dbReference>
<dbReference type="Gene3D" id="3.10.20.90">
    <property type="entry name" value="Phosphatidylinositol 3-kinase Catalytic Subunit, Chain A, domain 1"/>
    <property type="match status" value="1"/>
</dbReference>
<evidence type="ECO:0000256" key="6">
    <source>
        <dbReference type="ARBA" id="ARBA00022989"/>
    </source>
</evidence>
<evidence type="ECO:0000256" key="1">
    <source>
        <dbReference type="ARBA" id="ARBA00004477"/>
    </source>
</evidence>
<feature type="transmembrane region" description="Helical" evidence="10">
    <location>
        <begin position="246"/>
        <end position="274"/>
    </location>
</feature>
<dbReference type="SUPFAM" id="SSF54236">
    <property type="entry name" value="Ubiquitin-like"/>
    <property type="match status" value="1"/>
</dbReference>
<dbReference type="STRING" id="796925.A0A137PBU5"/>
<dbReference type="GO" id="GO:0042761">
    <property type="term" value="P:very long-chain fatty acid biosynthetic process"/>
    <property type="evidence" value="ECO:0007669"/>
    <property type="project" value="TreeGrafter"/>
</dbReference>
<keyword evidence="5" id="KW-0521">NADP</keyword>
<dbReference type="PANTHER" id="PTHR10556:SF28">
    <property type="entry name" value="VERY-LONG-CHAIN ENOYL-COA REDUCTASE"/>
    <property type="match status" value="1"/>
</dbReference>
<evidence type="ECO:0000313" key="13">
    <source>
        <dbReference type="Proteomes" id="UP000070444"/>
    </source>
</evidence>
<dbReference type="OMA" id="ATMPIFN"/>
<evidence type="ECO:0000256" key="4">
    <source>
        <dbReference type="ARBA" id="ARBA00022692"/>
    </source>
</evidence>
<dbReference type="GO" id="GO:0016627">
    <property type="term" value="F:oxidoreductase activity, acting on the CH-CH group of donors"/>
    <property type="evidence" value="ECO:0007669"/>
    <property type="project" value="InterPro"/>
</dbReference>